<dbReference type="EMBL" id="JAVFHQ010000070">
    <property type="protein sequence ID" value="KAK4540305.1"/>
    <property type="molecule type" value="Genomic_DNA"/>
</dbReference>
<evidence type="ECO:0000256" key="3">
    <source>
        <dbReference type="ARBA" id="ARBA00022448"/>
    </source>
</evidence>
<comment type="caution">
    <text evidence="8">The sequence shown here is derived from an EMBL/GenBank/DDBJ whole genome shotgun (WGS) entry which is preliminary data.</text>
</comment>
<feature type="transmembrane region" description="Helical" evidence="7">
    <location>
        <begin position="186"/>
        <end position="207"/>
    </location>
</feature>
<comment type="similarity">
    <text evidence="2">Belongs to the oligopeptide OPT transporter family.</text>
</comment>
<name>A0AAV9J5P0_9PEZI</name>
<sequence length="736" mass="78970">MSANGGALGIGTVSESVQVATIHEIENDDDRKTSSSDPSIVAEKGEIVNVSDREDDEVDAHIFLSHEEQFPIDPDAEEETQQLTFRAVFVGCCLGGVIAASNVYLGLKTGWTFGASLFGSIFGYAILKPLSKTLPSWAGGGYFGPKENVCVQSAATAAGSLGLIFTSGIPAAYQLGLLGESPKADFGKLCTLTIACAYYGMFFAIPLRKLYILDQKLPFPSATAAAFTIRSLHTGKNAEANAKKKTNALIIAFCIAITWRCVSEYAPGILWDWHWGWTLYSIGWKQAVKVENWSWIVEFTPAFIGVGLLAGTNASYSFFGGAVVAWAIIGPALVSLGLAVGTAVAPDEYPGYMNYMNMVLDDPVNAPSPRYWMVWPGTMLLLAGAFAEVASNYKTIYASIVQLFMPLIRMVRKRGVTYDEDNVIEEPCTPEELVPTWMWGGGIVVSIIFTCIIMGLQFKLNVGQTILAILFAFIFSFIGAESTGRTNITPVTSIGNASQLIIGGTSHGHGLVQKQQLLNITGGLLALGASEQSADMLGDLKTTHLLRASPRVQFYAQCCGAIVSVFMSVAMYVLFSEAYPCINDLALADKCSFSIPDVGAYRAIAVAVTSTSLPVPRSSGILSIVLLVWAFIQTFLKYRFVPAKYHMYVPNLVAMGIAFILNTTTYPTAMAFGATFAFFWKKNYPAAFGMYCYAIAAGMIAGESIGGIVGAVLQVGKVSGNYYGTAIGCPAQSYCG</sequence>
<feature type="transmembrane region" description="Helical" evidence="7">
    <location>
        <begin position="248"/>
        <end position="273"/>
    </location>
</feature>
<comment type="subcellular location">
    <subcellularLocation>
        <location evidence="1">Membrane</location>
        <topology evidence="1">Multi-pass membrane protein</topology>
    </subcellularLocation>
</comment>
<evidence type="ECO:0000256" key="5">
    <source>
        <dbReference type="ARBA" id="ARBA00022989"/>
    </source>
</evidence>
<dbReference type="NCBIfam" id="TIGR00728">
    <property type="entry name" value="OPT_sfam"/>
    <property type="match status" value="1"/>
</dbReference>
<accession>A0AAV9J5P0</accession>
<evidence type="ECO:0000256" key="4">
    <source>
        <dbReference type="ARBA" id="ARBA00022692"/>
    </source>
</evidence>
<feature type="transmembrane region" description="Helical" evidence="7">
    <location>
        <begin position="686"/>
        <end position="713"/>
    </location>
</feature>
<feature type="transmembrane region" description="Helical" evidence="7">
    <location>
        <begin position="83"/>
        <end position="104"/>
    </location>
</feature>
<feature type="transmembrane region" description="Helical" evidence="7">
    <location>
        <begin position="293"/>
        <end position="311"/>
    </location>
</feature>
<dbReference type="Pfam" id="PF03169">
    <property type="entry name" value="OPT"/>
    <property type="match status" value="1"/>
</dbReference>
<keyword evidence="4 7" id="KW-0812">Transmembrane</keyword>
<dbReference type="GO" id="GO:0000329">
    <property type="term" value="C:fungal-type vacuole membrane"/>
    <property type="evidence" value="ECO:0007669"/>
    <property type="project" value="TreeGrafter"/>
</dbReference>
<keyword evidence="6 7" id="KW-0472">Membrane</keyword>
<keyword evidence="3" id="KW-0813">Transport</keyword>
<protein>
    <recommendedName>
        <fullName evidence="10">Oligopeptide transporter</fullName>
    </recommendedName>
</protein>
<reference evidence="8 9" key="1">
    <citation type="submission" date="2021-11" db="EMBL/GenBank/DDBJ databases">
        <title>Black yeast isolated from Biological Soil Crust.</title>
        <authorList>
            <person name="Kurbessoian T."/>
        </authorList>
    </citation>
    <scope>NUCLEOTIDE SEQUENCE [LARGE SCALE GENOMIC DNA]</scope>
    <source>
        <strain evidence="8 9">CCFEE 5522</strain>
    </source>
</reference>
<evidence type="ECO:0008006" key="10">
    <source>
        <dbReference type="Google" id="ProtNLM"/>
    </source>
</evidence>
<keyword evidence="5 7" id="KW-1133">Transmembrane helix</keyword>
<organism evidence="8 9">
    <name type="scientific">Oleoguttula mirabilis</name>
    <dbReference type="NCBI Taxonomy" id="1507867"/>
    <lineage>
        <taxon>Eukaryota</taxon>
        <taxon>Fungi</taxon>
        <taxon>Dikarya</taxon>
        <taxon>Ascomycota</taxon>
        <taxon>Pezizomycotina</taxon>
        <taxon>Dothideomycetes</taxon>
        <taxon>Dothideomycetidae</taxon>
        <taxon>Mycosphaerellales</taxon>
        <taxon>Teratosphaeriaceae</taxon>
        <taxon>Oleoguttula</taxon>
    </lineage>
</organism>
<gene>
    <name evidence="8" type="ORF">LTR36_009617</name>
</gene>
<dbReference type="InterPro" id="IPR045035">
    <property type="entry name" value="YSL-like"/>
</dbReference>
<feature type="transmembrane region" description="Helical" evidence="7">
    <location>
        <begin position="620"/>
        <end position="640"/>
    </location>
</feature>
<evidence type="ECO:0000256" key="2">
    <source>
        <dbReference type="ARBA" id="ARBA00008807"/>
    </source>
</evidence>
<evidence type="ECO:0000313" key="8">
    <source>
        <dbReference type="EMBL" id="KAK4540305.1"/>
    </source>
</evidence>
<dbReference type="InterPro" id="IPR004813">
    <property type="entry name" value="OPT"/>
</dbReference>
<feature type="transmembrane region" description="Helical" evidence="7">
    <location>
        <begin position="462"/>
        <end position="480"/>
    </location>
</feature>
<dbReference type="PANTHER" id="PTHR31645:SF3">
    <property type="entry name" value="OLIGOPEPTIDE TRANSPORTER"/>
    <property type="match status" value="1"/>
</dbReference>
<feature type="transmembrane region" description="Helical" evidence="7">
    <location>
        <begin position="437"/>
        <end position="456"/>
    </location>
</feature>
<feature type="transmembrane region" description="Helical" evidence="7">
    <location>
        <begin position="652"/>
        <end position="680"/>
    </location>
</feature>
<evidence type="ECO:0000313" key="9">
    <source>
        <dbReference type="Proteomes" id="UP001324427"/>
    </source>
</evidence>
<feature type="transmembrane region" description="Helical" evidence="7">
    <location>
        <begin position="372"/>
        <end position="390"/>
    </location>
</feature>
<feature type="transmembrane region" description="Helical" evidence="7">
    <location>
        <begin position="110"/>
        <end position="127"/>
    </location>
</feature>
<evidence type="ECO:0000256" key="6">
    <source>
        <dbReference type="ARBA" id="ARBA00023136"/>
    </source>
</evidence>
<feature type="transmembrane region" description="Helical" evidence="7">
    <location>
        <begin position="323"/>
        <end position="345"/>
    </location>
</feature>
<evidence type="ECO:0000256" key="1">
    <source>
        <dbReference type="ARBA" id="ARBA00004141"/>
    </source>
</evidence>
<evidence type="ECO:0000256" key="7">
    <source>
        <dbReference type="SAM" id="Phobius"/>
    </source>
</evidence>
<dbReference type="PANTHER" id="PTHR31645">
    <property type="entry name" value="OLIGOPEPTIDE TRANSPORTER YGL114W-RELATED"/>
    <property type="match status" value="1"/>
</dbReference>
<feature type="transmembrane region" description="Helical" evidence="7">
    <location>
        <begin position="554"/>
        <end position="575"/>
    </location>
</feature>
<proteinExistence type="inferred from homology"/>
<dbReference type="GO" id="GO:0035673">
    <property type="term" value="F:oligopeptide transmembrane transporter activity"/>
    <property type="evidence" value="ECO:0007669"/>
    <property type="project" value="InterPro"/>
</dbReference>
<keyword evidence="9" id="KW-1185">Reference proteome</keyword>
<dbReference type="Proteomes" id="UP001324427">
    <property type="component" value="Unassembled WGS sequence"/>
</dbReference>
<dbReference type="AlphaFoldDB" id="A0AAV9J5P0"/>